<dbReference type="Proteomes" id="UP000054498">
    <property type="component" value="Unassembled WGS sequence"/>
</dbReference>
<dbReference type="GO" id="GO:0005654">
    <property type="term" value="C:nucleoplasm"/>
    <property type="evidence" value="ECO:0007669"/>
    <property type="project" value="UniProtKB-SubCell"/>
</dbReference>
<keyword evidence="7 11" id="KW-0805">Transcription regulation</keyword>
<keyword evidence="4 11" id="KW-0156">Chromatin regulator</keyword>
<protein>
    <recommendedName>
        <fullName evidence="11">Transcription and mRNA export factor ENY2</fullName>
    </recommendedName>
    <alternativeName>
        <fullName evidence="11">Enhancer of yellow 2 transcription factor homolog</fullName>
    </alternativeName>
</protein>
<keyword evidence="8 11" id="KW-0010">Activator</keyword>
<dbReference type="AlphaFoldDB" id="A0A0D2M7L8"/>
<dbReference type="GO" id="GO:0006325">
    <property type="term" value="P:chromatin organization"/>
    <property type="evidence" value="ECO:0007669"/>
    <property type="project" value="UniProtKB-KW"/>
</dbReference>
<dbReference type="GO" id="GO:0003713">
    <property type="term" value="F:transcription coactivator activity"/>
    <property type="evidence" value="ECO:0007669"/>
    <property type="project" value="UniProtKB-UniRule"/>
</dbReference>
<evidence type="ECO:0000256" key="9">
    <source>
        <dbReference type="ARBA" id="ARBA00023163"/>
    </source>
</evidence>
<keyword evidence="10 11" id="KW-0539">Nucleus</keyword>
<evidence type="ECO:0000313" key="13">
    <source>
        <dbReference type="Proteomes" id="UP000054498"/>
    </source>
</evidence>
<dbReference type="Pfam" id="PF10163">
    <property type="entry name" value="EnY2"/>
    <property type="match status" value="1"/>
</dbReference>
<proteinExistence type="inferred from homology"/>
<dbReference type="KEGG" id="mng:MNEG_8591"/>
<name>A0A0D2M7L8_9CHLO</name>
<evidence type="ECO:0000256" key="7">
    <source>
        <dbReference type="ARBA" id="ARBA00023015"/>
    </source>
</evidence>
<dbReference type="GO" id="GO:0005643">
    <property type="term" value="C:nuclear pore"/>
    <property type="evidence" value="ECO:0007669"/>
    <property type="project" value="UniProtKB-UniRule"/>
</dbReference>
<sequence>MSSRVKNDAKEEEASAAAREVSLEAKIRHELIRSGERERLKRLLRDKLTECGWRDDVKQRCREYIQQRGRDNVTADDVVRHVRPQGRAAVPDSVKADLLMQIKSFMVQL</sequence>
<evidence type="ECO:0000256" key="8">
    <source>
        <dbReference type="ARBA" id="ARBA00023159"/>
    </source>
</evidence>
<keyword evidence="13" id="KW-1185">Reference proteome</keyword>
<dbReference type="GeneID" id="25741467"/>
<dbReference type="InterPro" id="IPR018783">
    <property type="entry name" value="TF_ENY2"/>
</dbReference>
<evidence type="ECO:0000256" key="10">
    <source>
        <dbReference type="ARBA" id="ARBA00023242"/>
    </source>
</evidence>
<dbReference type="HAMAP" id="MF_03046">
    <property type="entry name" value="ENY2_Sus1"/>
    <property type="match status" value="1"/>
</dbReference>
<comment type="function">
    <text evidence="11">Involved in mRNA export coupled transcription activation by association with both the TREX-2 and the SAGA complexes. The transcription regulatory histone acetylation (HAT) complex SAGA is a multiprotein complex that activates transcription by remodeling chromatin and mediating histone acetylation and deubiquitination. Within the SAGA complex, participates to a subcomplex that specifically deubiquitinates histones. The SAGA complex is recruited to specific gene promoters by activators, where it is required for transcription. The TREX-2 complex functions in docking export-competent ribonucleoprotein particles (mRNPs) to the nuclear entrance of the nuclear pore complex (nuclear basket). TREX-2 participates in mRNA export and accurate chromatin positioning in the nucleus by tethering genes to the nuclear periphery.</text>
</comment>
<keyword evidence="5 11" id="KW-0653">Protein transport</keyword>
<dbReference type="GO" id="GO:0015031">
    <property type="term" value="P:protein transport"/>
    <property type="evidence" value="ECO:0007669"/>
    <property type="project" value="UniProtKB-KW"/>
</dbReference>
<reference evidence="12 13" key="1">
    <citation type="journal article" date="2013" name="BMC Genomics">
        <title>Reconstruction of the lipid metabolism for the microalga Monoraphidium neglectum from its genome sequence reveals characteristics suitable for biofuel production.</title>
        <authorList>
            <person name="Bogen C."/>
            <person name="Al-Dilaimi A."/>
            <person name="Albersmeier A."/>
            <person name="Wichmann J."/>
            <person name="Grundmann M."/>
            <person name="Rupp O."/>
            <person name="Lauersen K.J."/>
            <person name="Blifernez-Klassen O."/>
            <person name="Kalinowski J."/>
            <person name="Goesmann A."/>
            <person name="Mussgnug J.H."/>
            <person name="Kruse O."/>
        </authorList>
    </citation>
    <scope>NUCLEOTIDE SEQUENCE [LARGE SCALE GENOMIC DNA]</scope>
    <source>
        <strain evidence="12 13">SAG 48.87</strain>
    </source>
</reference>
<evidence type="ECO:0000256" key="2">
    <source>
        <dbReference type="ARBA" id="ARBA00022448"/>
    </source>
</evidence>
<organism evidence="12 13">
    <name type="scientific">Monoraphidium neglectum</name>
    <dbReference type="NCBI Taxonomy" id="145388"/>
    <lineage>
        <taxon>Eukaryota</taxon>
        <taxon>Viridiplantae</taxon>
        <taxon>Chlorophyta</taxon>
        <taxon>core chlorophytes</taxon>
        <taxon>Chlorophyceae</taxon>
        <taxon>CS clade</taxon>
        <taxon>Sphaeropleales</taxon>
        <taxon>Selenastraceae</taxon>
        <taxon>Monoraphidium</taxon>
    </lineage>
</organism>
<keyword evidence="9 11" id="KW-0804">Transcription</keyword>
<dbReference type="GO" id="GO:0070390">
    <property type="term" value="C:transcription export complex 2"/>
    <property type="evidence" value="ECO:0007669"/>
    <property type="project" value="UniProtKB-UniRule"/>
</dbReference>
<dbReference type="InterPro" id="IPR038212">
    <property type="entry name" value="TF_EnY2_sf"/>
</dbReference>
<dbReference type="Gene3D" id="1.10.246.140">
    <property type="match status" value="1"/>
</dbReference>
<evidence type="ECO:0000256" key="6">
    <source>
        <dbReference type="ARBA" id="ARBA00023010"/>
    </source>
</evidence>
<evidence type="ECO:0000256" key="3">
    <source>
        <dbReference type="ARBA" id="ARBA00022816"/>
    </source>
</evidence>
<evidence type="ECO:0000256" key="1">
    <source>
        <dbReference type="ARBA" id="ARBA00004642"/>
    </source>
</evidence>
<dbReference type="STRING" id="145388.A0A0D2M7L8"/>
<dbReference type="FunFam" id="1.10.246.140:FF:000001">
    <property type="entry name" value="Transcription and mRNA export factor ENY2"/>
    <property type="match status" value="1"/>
</dbReference>
<dbReference type="GO" id="GO:0000124">
    <property type="term" value="C:SAGA complex"/>
    <property type="evidence" value="ECO:0007669"/>
    <property type="project" value="UniProtKB-UniRule"/>
</dbReference>
<dbReference type="PANTHER" id="PTHR12514">
    <property type="entry name" value="ENHANCER OF YELLOW 2 TRANSCRIPTION FACTOR"/>
    <property type="match status" value="1"/>
</dbReference>
<evidence type="ECO:0000256" key="4">
    <source>
        <dbReference type="ARBA" id="ARBA00022853"/>
    </source>
</evidence>
<keyword evidence="3 11" id="KW-0509">mRNA transport</keyword>
<comment type="similarity">
    <text evidence="11">Belongs to the ENY2 family.</text>
</comment>
<evidence type="ECO:0000313" key="12">
    <source>
        <dbReference type="EMBL" id="KIY99369.1"/>
    </source>
</evidence>
<dbReference type="RefSeq" id="XP_013898389.1">
    <property type="nucleotide sequence ID" value="XM_014042935.1"/>
</dbReference>
<comment type="subunit">
    <text evidence="11">Component of the nuclear pore complex (NPC)-associated TREX-2 complex (transcription and export complex 2). Component of the SAGA transcription coactivator-HAT complex. Within the SAGA complex, participates to a subcomplex of SAGA called the DUB module (deubiquitination module).</text>
</comment>
<keyword evidence="2 11" id="KW-0813">Transport</keyword>
<dbReference type="GO" id="GO:0006406">
    <property type="term" value="P:mRNA export from nucleus"/>
    <property type="evidence" value="ECO:0007669"/>
    <property type="project" value="UniProtKB-UniRule"/>
</dbReference>
<evidence type="ECO:0000256" key="11">
    <source>
        <dbReference type="HAMAP-Rule" id="MF_03046"/>
    </source>
</evidence>
<keyword evidence="6 11" id="KW-0811">Translocation</keyword>
<dbReference type="GO" id="GO:0006368">
    <property type="term" value="P:transcription elongation by RNA polymerase II"/>
    <property type="evidence" value="ECO:0007669"/>
    <property type="project" value="UniProtKB-UniRule"/>
</dbReference>
<accession>A0A0D2M7L8</accession>
<dbReference type="GO" id="GO:0071819">
    <property type="term" value="C:DUBm complex"/>
    <property type="evidence" value="ECO:0007669"/>
    <property type="project" value="UniProtKB-UniRule"/>
</dbReference>
<evidence type="ECO:0000256" key="5">
    <source>
        <dbReference type="ARBA" id="ARBA00022927"/>
    </source>
</evidence>
<comment type="subcellular location">
    <subcellularLocation>
        <location evidence="1 11">Nucleus</location>
        <location evidence="1 11">Nucleoplasm</location>
    </subcellularLocation>
</comment>
<dbReference type="OrthoDB" id="6221744at2759"/>
<dbReference type="EMBL" id="KK101868">
    <property type="protein sequence ID" value="KIY99369.1"/>
    <property type="molecule type" value="Genomic_DNA"/>
</dbReference>
<gene>
    <name evidence="12" type="ORF">MNEG_8591</name>
</gene>